<proteinExistence type="predicted"/>
<organism evidence="1 2">
    <name type="scientific">Trichonephila clavata</name>
    <name type="common">Joro spider</name>
    <name type="synonym">Nephila clavata</name>
    <dbReference type="NCBI Taxonomy" id="2740835"/>
    <lineage>
        <taxon>Eukaryota</taxon>
        <taxon>Metazoa</taxon>
        <taxon>Ecdysozoa</taxon>
        <taxon>Arthropoda</taxon>
        <taxon>Chelicerata</taxon>
        <taxon>Arachnida</taxon>
        <taxon>Araneae</taxon>
        <taxon>Araneomorphae</taxon>
        <taxon>Entelegynae</taxon>
        <taxon>Araneoidea</taxon>
        <taxon>Nephilidae</taxon>
        <taxon>Trichonephila</taxon>
    </lineage>
</organism>
<evidence type="ECO:0000313" key="2">
    <source>
        <dbReference type="Proteomes" id="UP000887116"/>
    </source>
</evidence>
<comment type="caution">
    <text evidence="1">The sequence shown here is derived from an EMBL/GenBank/DDBJ whole genome shotgun (WGS) entry which is preliminary data.</text>
</comment>
<dbReference type="AlphaFoldDB" id="A0A8X6JCF7"/>
<reference evidence="1" key="1">
    <citation type="submission" date="2020-07" db="EMBL/GenBank/DDBJ databases">
        <title>Multicomponent nature underlies the extraordinary mechanical properties of spider dragline silk.</title>
        <authorList>
            <person name="Kono N."/>
            <person name="Nakamura H."/>
            <person name="Mori M."/>
            <person name="Yoshida Y."/>
            <person name="Ohtoshi R."/>
            <person name="Malay A.D."/>
            <person name="Moran D.A.P."/>
            <person name="Tomita M."/>
            <person name="Numata K."/>
            <person name="Arakawa K."/>
        </authorList>
    </citation>
    <scope>NUCLEOTIDE SEQUENCE</scope>
</reference>
<protein>
    <submittedName>
        <fullName evidence="1">Uncharacterized protein</fullName>
    </submittedName>
</protein>
<sequence>MITLPLLQNLIHYLKLYDNDGYAAFTTRNPKKRQRRKRSRHVFPGHYLPSFFPTCSLAKISPMARAFPSRRNVQKLLDSLPKVSFLFSELYKSIIAPST</sequence>
<evidence type="ECO:0000313" key="1">
    <source>
        <dbReference type="EMBL" id="GFR01476.1"/>
    </source>
</evidence>
<dbReference type="Proteomes" id="UP000887116">
    <property type="component" value="Unassembled WGS sequence"/>
</dbReference>
<keyword evidence="2" id="KW-1185">Reference proteome</keyword>
<accession>A0A8X6JCF7</accession>
<name>A0A8X6JCF7_TRICU</name>
<dbReference type="EMBL" id="BMAO01035123">
    <property type="protein sequence ID" value="GFR01476.1"/>
    <property type="molecule type" value="Genomic_DNA"/>
</dbReference>
<gene>
    <name evidence="1" type="ORF">TNCT_291711</name>
</gene>